<proteinExistence type="predicted"/>
<accession>B8HNU5</accession>
<dbReference type="eggNOG" id="COG3678">
    <property type="taxonomic scope" value="Bacteria"/>
</dbReference>
<dbReference type="EMBL" id="CP001344">
    <property type="protein sequence ID" value="ACL45532.1"/>
    <property type="molecule type" value="Genomic_DNA"/>
</dbReference>
<protein>
    <submittedName>
        <fullName evidence="2">Uncharacterized protein</fullName>
    </submittedName>
</protein>
<sequence length="134" mass="15022">MSIVSKFKRLFLVAGILVATIVPSLPVRAQTTPPPNPQVDPISALKLTPQQQSQIAQVMQMAQAQIKEILTPDQLTKLQTMSKEGRDPRQIFAALQLSPEQQTKWQGVDRIAQQQLMAILTPEQIKILQSMQQR</sequence>
<gene>
    <name evidence="2" type="ordered locus">Cyan7425_3204</name>
</gene>
<feature type="signal peptide" evidence="1">
    <location>
        <begin position="1"/>
        <end position="29"/>
    </location>
</feature>
<organism evidence="2">
    <name type="scientific">Cyanothece sp. (strain PCC 7425 / ATCC 29141)</name>
    <dbReference type="NCBI Taxonomy" id="395961"/>
    <lineage>
        <taxon>Bacteria</taxon>
        <taxon>Bacillati</taxon>
        <taxon>Cyanobacteriota</taxon>
        <taxon>Cyanophyceae</taxon>
        <taxon>Gomontiellales</taxon>
        <taxon>Cyanothecaceae</taxon>
        <taxon>Cyanothece</taxon>
    </lineage>
</organism>
<dbReference type="HOGENOM" id="CLU_1892749_0_0_3"/>
<feature type="chain" id="PRO_5002873349" evidence="1">
    <location>
        <begin position="30"/>
        <end position="134"/>
    </location>
</feature>
<reference evidence="2" key="1">
    <citation type="submission" date="2009-01" db="EMBL/GenBank/DDBJ databases">
        <title>Complete sequence of chromosome Cyanothece sp. PCC 7425.</title>
        <authorList>
            <consortium name="US DOE Joint Genome Institute"/>
            <person name="Lucas S."/>
            <person name="Copeland A."/>
            <person name="Lapidus A."/>
            <person name="Glavina del Rio T."/>
            <person name="Dalin E."/>
            <person name="Tice H."/>
            <person name="Bruce D."/>
            <person name="Goodwin L."/>
            <person name="Pitluck S."/>
            <person name="Sims D."/>
            <person name="Meineke L."/>
            <person name="Brettin T."/>
            <person name="Detter J.C."/>
            <person name="Han C."/>
            <person name="Larimer F."/>
            <person name="Land M."/>
            <person name="Hauser L."/>
            <person name="Kyrpides N."/>
            <person name="Ovchinnikova G."/>
            <person name="Liberton M."/>
            <person name="Stoeckel J."/>
            <person name="Banerjee A."/>
            <person name="Singh A."/>
            <person name="Page L."/>
            <person name="Sato H."/>
            <person name="Zhao L."/>
            <person name="Sherman L."/>
            <person name="Pakrasi H."/>
            <person name="Richardson P."/>
        </authorList>
    </citation>
    <scope>NUCLEOTIDE SEQUENCE</scope>
    <source>
        <strain evidence="2">PCC 7425</strain>
    </source>
</reference>
<keyword evidence="1" id="KW-0732">Signal</keyword>
<dbReference type="KEGG" id="cyn:Cyan7425_3204"/>
<evidence type="ECO:0000313" key="2">
    <source>
        <dbReference type="EMBL" id="ACL45532.1"/>
    </source>
</evidence>
<dbReference type="AlphaFoldDB" id="B8HNU5"/>
<name>B8HNU5_CYAP4</name>
<evidence type="ECO:0000256" key="1">
    <source>
        <dbReference type="SAM" id="SignalP"/>
    </source>
</evidence>